<dbReference type="PANTHER" id="PTHR39165:SF1">
    <property type="entry name" value="DUF456 DOMAIN-CONTAINING PROTEIN"/>
    <property type="match status" value="1"/>
</dbReference>
<dbReference type="InterPro" id="IPR007403">
    <property type="entry name" value="DUF456"/>
</dbReference>
<name>A0A1T5E906_9BACT</name>
<evidence type="ECO:0000313" key="2">
    <source>
        <dbReference type="EMBL" id="SKB80289.1"/>
    </source>
</evidence>
<dbReference type="AlphaFoldDB" id="A0A1T5E906"/>
<dbReference type="Proteomes" id="UP000191055">
    <property type="component" value="Unassembled WGS sequence"/>
</dbReference>
<keyword evidence="3" id="KW-1185">Reference proteome</keyword>
<reference evidence="2 3" key="1">
    <citation type="submission" date="2017-02" db="EMBL/GenBank/DDBJ databases">
        <authorList>
            <person name="Peterson S.W."/>
        </authorList>
    </citation>
    <scope>NUCLEOTIDE SEQUENCE [LARGE SCALE GENOMIC DNA]</scope>
    <source>
        <strain evidence="2 3">DSM 24412</strain>
    </source>
</reference>
<evidence type="ECO:0000313" key="3">
    <source>
        <dbReference type="Proteomes" id="UP000191055"/>
    </source>
</evidence>
<feature type="transmembrane region" description="Helical" evidence="1">
    <location>
        <begin position="129"/>
        <end position="152"/>
    </location>
</feature>
<feature type="transmembrane region" description="Helical" evidence="1">
    <location>
        <begin position="85"/>
        <end position="109"/>
    </location>
</feature>
<dbReference type="Pfam" id="PF04306">
    <property type="entry name" value="DUF456"/>
    <property type="match status" value="1"/>
</dbReference>
<protein>
    <recommendedName>
        <fullName evidence="4">DUF456 domain-containing protein</fullName>
    </recommendedName>
</protein>
<keyword evidence="1" id="KW-1133">Transmembrane helix</keyword>
<accession>A0A1T5E906</accession>
<proteinExistence type="predicted"/>
<dbReference type="EMBL" id="FUYV01000005">
    <property type="protein sequence ID" value="SKB80289.1"/>
    <property type="molecule type" value="Genomic_DNA"/>
</dbReference>
<dbReference type="STRING" id="889453.SAMN03080601_01238"/>
<keyword evidence="1" id="KW-0812">Transmembrane</keyword>
<evidence type="ECO:0008006" key="4">
    <source>
        <dbReference type="Google" id="ProtNLM"/>
    </source>
</evidence>
<evidence type="ECO:0000256" key="1">
    <source>
        <dbReference type="SAM" id="Phobius"/>
    </source>
</evidence>
<feature type="transmembrane region" description="Helical" evidence="1">
    <location>
        <begin position="52"/>
        <end position="73"/>
    </location>
</feature>
<organism evidence="2 3">
    <name type="scientific">Alkalitalea saponilacus</name>
    <dbReference type="NCBI Taxonomy" id="889453"/>
    <lineage>
        <taxon>Bacteria</taxon>
        <taxon>Pseudomonadati</taxon>
        <taxon>Bacteroidota</taxon>
        <taxon>Bacteroidia</taxon>
        <taxon>Marinilabiliales</taxon>
        <taxon>Marinilabiliaceae</taxon>
        <taxon>Alkalitalea</taxon>
    </lineage>
</organism>
<keyword evidence="1" id="KW-0472">Membrane</keyword>
<sequence>MVLDILLIAVGALLLIVGLIGCVLPVLPGPPISFLSLILLQLSRWGDFSSRFLWMAAFLAIMVTVLDYLVPVWGTKRFGGTGKGIWGASIGLVVGFFFAPWGIVVGPFLGAFVGEMMAHDDSNRAIRAAFGSFVGIIAGVVLKLVVSGYFMWHFFKELFARAQI</sequence>
<dbReference type="PANTHER" id="PTHR39165">
    <property type="entry name" value="IG HYPOTHETICAL 17883"/>
    <property type="match status" value="1"/>
</dbReference>
<gene>
    <name evidence="2" type="ORF">SAMN03080601_01238</name>
</gene>